<sequence length="77" mass="9160">MKKLLLATILLILTGCGTTYYEKFQQECKRYKVIKKLKSKTSKKVYLKFENGSIYEVSPIMKYEDIEENHKLKKCNF</sequence>
<organism evidence="1 2">
    <name type="scientific">Leptotrichia wadei (strain F0279)</name>
    <dbReference type="NCBI Taxonomy" id="888055"/>
    <lineage>
        <taxon>Bacteria</taxon>
        <taxon>Fusobacteriati</taxon>
        <taxon>Fusobacteriota</taxon>
        <taxon>Fusobacteriia</taxon>
        <taxon>Fusobacteriales</taxon>
        <taxon>Leptotrichiaceae</taxon>
        <taxon>Leptotrichia</taxon>
    </lineage>
</organism>
<evidence type="ECO:0008006" key="3">
    <source>
        <dbReference type="Google" id="ProtNLM"/>
    </source>
</evidence>
<protein>
    <recommendedName>
        <fullName evidence="3">Lipoprotein</fullName>
    </recommendedName>
</protein>
<dbReference type="PROSITE" id="PS51257">
    <property type="entry name" value="PROKAR_LIPOPROTEIN"/>
    <property type="match status" value="1"/>
</dbReference>
<comment type="caution">
    <text evidence="1">The sequence shown here is derived from an EMBL/GenBank/DDBJ whole genome shotgun (WGS) entry which is preliminary data.</text>
</comment>
<evidence type="ECO:0000313" key="2">
    <source>
        <dbReference type="Proteomes" id="UP000016626"/>
    </source>
</evidence>
<name>U2PCU0_LEPWF</name>
<reference evidence="1 2" key="1">
    <citation type="submission" date="2013-06" db="EMBL/GenBank/DDBJ databases">
        <authorList>
            <person name="Weinstock G."/>
            <person name="Sodergren E."/>
            <person name="Lobos E.A."/>
            <person name="Fulton L."/>
            <person name="Fulton R."/>
            <person name="Courtney L."/>
            <person name="Fronick C."/>
            <person name="O'Laughlin M."/>
            <person name="Godfrey J."/>
            <person name="Wilson R.M."/>
            <person name="Miner T."/>
            <person name="Farmer C."/>
            <person name="Delehaunty K."/>
            <person name="Cordes M."/>
            <person name="Minx P."/>
            <person name="Tomlinson C."/>
            <person name="Chen J."/>
            <person name="Wollam A."/>
            <person name="Pepin K.H."/>
            <person name="Bhonagiri V."/>
            <person name="Zhang X."/>
            <person name="Warren W."/>
            <person name="Mitreva M."/>
            <person name="Mardis E.R."/>
            <person name="Wilson R.K."/>
        </authorList>
    </citation>
    <scope>NUCLEOTIDE SEQUENCE [LARGE SCALE GENOMIC DNA]</scope>
    <source>
        <strain evidence="1 2">F0279</strain>
    </source>
</reference>
<gene>
    <name evidence="1" type="ORF">HMPREF9015_01914</name>
</gene>
<dbReference type="AlphaFoldDB" id="U2PCU0"/>
<accession>U2PCU0</accession>
<dbReference type="Proteomes" id="UP000016626">
    <property type="component" value="Unassembled WGS sequence"/>
</dbReference>
<dbReference type="RefSeq" id="WP_021746827.1">
    <property type="nucleotide sequence ID" value="NZ_KI271422.1"/>
</dbReference>
<evidence type="ECO:0000313" key="1">
    <source>
        <dbReference type="EMBL" id="ERK48345.1"/>
    </source>
</evidence>
<dbReference type="EMBL" id="AWVM01000100">
    <property type="protein sequence ID" value="ERK48345.1"/>
    <property type="molecule type" value="Genomic_DNA"/>
</dbReference>
<dbReference type="HOGENOM" id="CLU_2633762_0_0_0"/>
<proteinExistence type="predicted"/>